<sequence>MRLDATTHDKLLYGISKQDQDFCTLYFFFFFLTWNMA</sequence>
<evidence type="ECO:0000313" key="1">
    <source>
        <dbReference type="EMBL" id="KAF0321935.1"/>
    </source>
</evidence>
<proteinExistence type="predicted"/>
<name>A0A8H3W9E4_9PEZI</name>
<accession>A0A8H3W9E4</accession>
<keyword evidence="2" id="KW-1185">Reference proteome</keyword>
<organism evidence="1 2">
    <name type="scientific">Colletotrichum asianum</name>
    <dbReference type="NCBI Taxonomy" id="702518"/>
    <lineage>
        <taxon>Eukaryota</taxon>
        <taxon>Fungi</taxon>
        <taxon>Dikarya</taxon>
        <taxon>Ascomycota</taxon>
        <taxon>Pezizomycotina</taxon>
        <taxon>Sordariomycetes</taxon>
        <taxon>Hypocreomycetidae</taxon>
        <taxon>Glomerellales</taxon>
        <taxon>Glomerellaceae</taxon>
        <taxon>Colletotrichum</taxon>
        <taxon>Colletotrichum gloeosporioides species complex</taxon>
    </lineage>
</organism>
<reference evidence="1 2" key="1">
    <citation type="submission" date="2019-12" db="EMBL/GenBank/DDBJ databases">
        <title>A genome sequence resource for the geographically widespread anthracnose pathogen Colletotrichum asianum.</title>
        <authorList>
            <person name="Meng Y."/>
        </authorList>
    </citation>
    <scope>NUCLEOTIDE SEQUENCE [LARGE SCALE GENOMIC DNA]</scope>
    <source>
        <strain evidence="1 2">ICMP 18580</strain>
    </source>
</reference>
<protein>
    <submittedName>
        <fullName evidence="1">Uncharacterized protein</fullName>
    </submittedName>
</protein>
<comment type="caution">
    <text evidence="1">The sequence shown here is derived from an EMBL/GenBank/DDBJ whole genome shotgun (WGS) entry which is preliminary data.</text>
</comment>
<dbReference type="Proteomes" id="UP000434172">
    <property type="component" value="Unassembled WGS sequence"/>
</dbReference>
<evidence type="ECO:0000313" key="2">
    <source>
        <dbReference type="Proteomes" id="UP000434172"/>
    </source>
</evidence>
<gene>
    <name evidence="1" type="ORF">GQ607_010868</name>
</gene>
<dbReference type="EMBL" id="WOWK01000066">
    <property type="protein sequence ID" value="KAF0321935.1"/>
    <property type="molecule type" value="Genomic_DNA"/>
</dbReference>
<dbReference type="AlphaFoldDB" id="A0A8H3W9E4"/>